<evidence type="ECO:0000259" key="2">
    <source>
        <dbReference type="Pfam" id="PF22022"/>
    </source>
</evidence>
<keyword evidence="4" id="KW-1185">Reference proteome</keyword>
<gene>
    <name evidence="3" type="ORF">GCM10010970_13210</name>
</gene>
<proteinExistence type="predicted"/>
<evidence type="ECO:0000256" key="1">
    <source>
        <dbReference type="ARBA" id="ARBA00023125"/>
    </source>
</evidence>
<reference evidence="4" key="1">
    <citation type="journal article" date="2019" name="Int. J. Syst. Evol. Microbiol.">
        <title>The Global Catalogue of Microorganisms (GCM) 10K type strain sequencing project: providing services to taxonomists for standard genome sequencing and annotation.</title>
        <authorList>
            <consortium name="The Broad Institute Genomics Platform"/>
            <consortium name="The Broad Institute Genome Sequencing Center for Infectious Disease"/>
            <person name="Wu L."/>
            <person name="Ma J."/>
        </authorList>
    </citation>
    <scope>NUCLEOTIDE SEQUENCE [LARGE SCALE GENOMIC DNA]</scope>
    <source>
        <strain evidence="4">CGMCC 1.8859</strain>
    </source>
</reference>
<keyword evidence="1" id="KW-0238">DNA-binding</keyword>
<dbReference type="Pfam" id="PF22022">
    <property type="entry name" value="Phage_int_M"/>
    <property type="match status" value="1"/>
</dbReference>
<sequence length="101" mass="11443">MPRQPAAVIDQMEARRTRAAASIVPTLETTPHTLHAELRPGWENFKHGQQWINTLTPYAFPAIGALPLEALLPDMLSTFCARSGWARLKHLPKWRMTMNGR</sequence>
<accession>A0ABQ2P7K2</accession>
<dbReference type="InterPro" id="IPR010998">
    <property type="entry name" value="Integrase_recombinase_N"/>
</dbReference>
<dbReference type="EMBL" id="BMLX01000002">
    <property type="protein sequence ID" value="GGP20033.1"/>
    <property type="molecule type" value="Genomic_DNA"/>
</dbReference>
<organism evidence="3 4">
    <name type="scientific">Silvimonas iriomotensis</name>
    <dbReference type="NCBI Taxonomy" id="449662"/>
    <lineage>
        <taxon>Bacteria</taxon>
        <taxon>Pseudomonadati</taxon>
        <taxon>Pseudomonadota</taxon>
        <taxon>Betaproteobacteria</taxon>
        <taxon>Neisseriales</taxon>
        <taxon>Chitinibacteraceae</taxon>
        <taxon>Silvimonas</taxon>
    </lineage>
</organism>
<evidence type="ECO:0000313" key="4">
    <source>
        <dbReference type="Proteomes" id="UP000637267"/>
    </source>
</evidence>
<evidence type="ECO:0000313" key="3">
    <source>
        <dbReference type="EMBL" id="GGP20033.1"/>
    </source>
</evidence>
<dbReference type="Gene3D" id="1.10.150.130">
    <property type="match status" value="1"/>
</dbReference>
<name>A0ABQ2P7K2_9NEIS</name>
<protein>
    <recommendedName>
        <fullName evidence="2">Phage integrase central domain-containing protein</fullName>
    </recommendedName>
</protein>
<dbReference type="Proteomes" id="UP000637267">
    <property type="component" value="Unassembled WGS sequence"/>
</dbReference>
<feature type="domain" description="Phage integrase central" evidence="2">
    <location>
        <begin position="33"/>
        <end position="82"/>
    </location>
</feature>
<dbReference type="InterPro" id="IPR053876">
    <property type="entry name" value="Phage_int_M"/>
</dbReference>
<comment type="caution">
    <text evidence="3">The sequence shown here is derived from an EMBL/GenBank/DDBJ whole genome shotgun (WGS) entry which is preliminary data.</text>
</comment>